<comment type="subcellular location">
    <subcellularLocation>
        <location evidence="1">Membrane</location>
        <topology evidence="1">Multi-pass membrane protein</topology>
    </subcellularLocation>
</comment>
<feature type="transmembrane region" description="Helical" evidence="5">
    <location>
        <begin position="46"/>
        <end position="66"/>
    </location>
</feature>
<dbReference type="Proteomes" id="UP000767238">
    <property type="component" value="Unassembled WGS sequence"/>
</dbReference>
<feature type="transmembrane region" description="Helical" evidence="5">
    <location>
        <begin position="238"/>
        <end position="258"/>
    </location>
</feature>
<evidence type="ECO:0000256" key="1">
    <source>
        <dbReference type="ARBA" id="ARBA00004141"/>
    </source>
</evidence>
<dbReference type="PANTHER" id="PTHR31465:SF1">
    <property type="entry name" value="PROTEIN RTA1-RELATED"/>
    <property type="match status" value="1"/>
</dbReference>
<evidence type="ECO:0000256" key="4">
    <source>
        <dbReference type="ARBA" id="ARBA00023136"/>
    </source>
</evidence>
<keyword evidence="4 5" id="KW-0472">Membrane</keyword>
<reference evidence="6" key="1">
    <citation type="journal article" date="2021" name="J Fungi (Basel)">
        <title>Virulence traits and population genomics of the black yeast Aureobasidium melanogenum.</title>
        <authorList>
            <person name="Cernosa A."/>
            <person name="Sun X."/>
            <person name="Gostincar C."/>
            <person name="Fang C."/>
            <person name="Gunde-Cimerman N."/>
            <person name="Song Z."/>
        </authorList>
    </citation>
    <scope>NUCLEOTIDE SEQUENCE</scope>
    <source>
        <strain evidence="6">EXF-8016</strain>
    </source>
</reference>
<feature type="non-terminal residue" evidence="6">
    <location>
        <position position="1"/>
    </location>
</feature>
<proteinExistence type="predicted"/>
<evidence type="ECO:0000256" key="2">
    <source>
        <dbReference type="ARBA" id="ARBA00022692"/>
    </source>
</evidence>
<feature type="transmembrane region" description="Helical" evidence="5">
    <location>
        <begin position="78"/>
        <end position="101"/>
    </location>
</feature>
<protein>
    <submittedName>
        <fullName evidence="6">RTA1-domain-containing protein</fullName>
    </submittedName>
</protein>
<dbReference type="PANTHER" id="PTHR31465">
    <property type="entry name" value="PROTEIN RTA1-RELATED"/>
    <property type="match status" value="1"/>
</dbReference>
<evidence type="ECO:0000256" key="3">
    <source>
        <dbReference type="ARBA" id="ARBA00022989"/>
    </source>
</evidence>
<evidence type="ECO:0000313" key="7">
    <source>
        <dbReference type="Proteomes" id="UP000767238"/>
    </source>
</evidence>
<name>A0A9P8K3V2_AURME</name>
<dbReference type="AlphaFoldDB" id="A0A9P8K3V2"/>
<dbReference type="GO" id="GO:0016020">
    <property type="term" value="C:membrane"/>
    <property type="evidence" value="ECO:0007669"/>
    <property type="project" value="UniProtKB-SubCell"/>
</dbReference>
<sequence>MSDSGTQYGDFRLYRYDPSMAAAVIFTLAFIVITALHFYQMVRTRTYFFVPFVIGGLFEVIGYVGRAVSSEEAPDFSIPAYSIQAILILVAPALFAASIYMELGRIILLTDGEQHSIIPSKWLTKIFVIGDVISFCLQAAGGGIMASGTLQALENGEHITIAGLVIQILFFGFFIIVSITFNIRMARVPTSRSMINSNPWKKHLYTLYGGSALILVRSIFRLIEYAQGNDGYLISHEWFLYIFDACLMLATMILFAWYHPSEIWAMLNKNGGKMVNHGYKIEAAIPMM</sequence>
<dbReference type="Pfam" id="PF04479">
    <property type="entry name" value="RTA1"/>
    <property type="match status" value="1"/>
</dbReference>
<dbReference type="InterPro" id="IPR007568">
    <property type="entry name" value="RTA1"/>
</dbReference>
<evidence type="ECO:0000313" key="6">
    <source>
        <dbReference type="EMBL" id="KAH0217495.1"/>
    </source>
</evidence>
<feature type="transmembrane region" description="Helical" evidence="5">
    <location>
        <begin position="20"/>
        <end position="39"/>
    </location>
</feature>
<dbReference type="OrthoDB" id="3358017at2759"/>
<accession>A0A9P8K3V2</accession>
<keyword evidence="3 5" id="KW-1133">Transmembrane helix</keyword>
<gene>
    <name evidence="6" type="ORF">KCV03_g7095</name>
</gene>
<reference evidence="6" key="2">
    <citation type="submission" date="2021-08" db="EMBL/GenBank/DDBJ databases">
        <authorList>
            <person name="Gostincar C."/>
            <person name="Sun X."/>
            <person name="Song Z."/>
            <person name="Gunde-Cimerman N."/>
        </authorList>
    </citation>
    <scope>NUCLEOTIDE SEQUENCE</scope>
    <source>
        <strain evidence="6">EXF-8016</strain>
    </source>
</reference>
<feature type="transmembrane region" description="Helical" evidence="5">
    <location>
        <begin position="204"/>
        <end position="223"/>
    </location>
</feature>
<feature type="transmembrane region" description="Helical" evidence="5">
    <location>
        <begin position="158"/>
        <end position="183"/>
    </location>
</feature>
<comment type="caution">
    <text evidence="6">The sequence shown here is derived from an EMBL/GenBank/DDBJ whole genome shotgun (WGS) entry which is preliminary data.</text>
</comment>
<dbReference type="EMBL" id="JAHFYH010000056">
    <property type="protein sequence ID" value="KAH0217495.1"/>
    <property type="molecule type" value="Genomic_DNA"/>
</dbReference>
<feature type="transmembrane region" description="Helical" evidence="5">
    <location>
        <begin position="122"/>
        <end position="146"/>
    </location>
</feature>
<evidence type="ECO:0000256" key="5">
    <source>
        <dbReference type="SAM" id="Phobius"/>
    </source>
</evidence>
<organism evidence="6 7">
    <name type="scientific">Aureobasidium melanogenum</name>
    <name type="common">Aureobasidium pullulans var. melanogenum</name>
    <dbReference type="NCBI Taxonomy" id="46634"/>
    <lineage>
        <taxon>Eukaryota</taxon>
        <taxon>Fungi</taxon>
        <taxon>Dikarya</taxon>
        <taxon>Ascomycota</taxon>
        <taxon>Pezizomycotina</taxon>
        <taxon>Dothideomycetes</taxon>
        <taxon>Dothideomycetidae</taxon>
        <taxon>Dothideales</taxon>
        <taxon>Saccotheciaceae</taxon>
        <taxon>Aureobasidium</taxon>
    </lineage>
</organism>
<keyword evidence="2 5" id="KW-0812">Transmembrane</keyword>